<dbReference type="PANTHER" id="PTHR35038:SF5">
    <property type="entry name" value="CYTOCHROME C-TYPE PROTEIN NRFB"/>
    <property type="match status" value="1"/>
</dbReference>
<comment type="caution">
    <text evidence="7">The sequence shown here is derived from an EMBL/GenBank/DDBJ whole genome shotgun (WGS) entry which is preliminary data.</text>
</comment>
<dbReference type="InterPro" id="IPR023155">
    <property type="entry name" value="Cyt_c-552/4"/>
</dbReference>
<dbReference type="RefSeq" id="WP_243644771.1">
    <property type="nucleotide sequence ID" value="NZ_CP119676.1"/>
</dbReference>
<dbReference type="GO" id="GO:0016491">
    <property type="term" value="F:oxidoreductase activity"/>
    <property type="evidence" value="ECO:0007669"/>
    <property type="project" value="TreeGrafter"/>
</dbReference>
<accession>A0A4R3J9C3</accession>
<sequence length="560" mass="60999">MIKVFKIAQGLWAGVPKVVLSGILVLTGAVALSAVTPCEVARASDDAAAQSTTMAKIKAISSTADHSKFEELKGPFATGPDVTKACLKCHTEAAKQVHKTKHWNWDVVNERSGQRLGKKNIINNFCGSVVSNEPRCTSCHIGYGWKDGKFDFAKQENVDCLVCHDGTSKYRKFPAGAGHPAYTPSEWPAKSGRFIQPLNLADIAQHVGPTSRRSCGMCHFLGGGGNAVKHGDLDVSLINPGRYLDVHMSPQKLNFTCSKCHGGEKHLVQGSRYTANAKDMSGIDVPGRTDGSRATCESCHGARPHPATANPKLNDHTDRVACQTCHIPEFARGGYPTKMWWDWSTAGKLTPDGKPLVIKNAKGEVIYNGMKGDFAWGANVVPEYRWFDGNVKFTLFGDKVTGDEVVPINKYGGSANDPNSRIWPFKVMRGKQAYDKGLQTLAVVHTFGADDSAYWTNFNWDKALTAGMEAVGATYSGKMGFVRTEMSWPITHMVAPKEDALACESCHSLNSRLKDVPGLYIPGRDRFGLLDTIAWTIAGLTLLGVLGHGALRYWMHRKEG</sequence>
<dbReference type="Gene3D" id="1.10.1130.10">
    <property type="entry name" value="Flavocytochrome C3, Chain A"/>
    <property type="match status" value="1"/>
</dbReference>
<dbReference type="InterPro" id="IPR024673">
    <property type="entry name" value="Octahem_Cyt_c"/>
</dbReference>
<evidence type="ECO:0000256" key="1">
    <source>
        <dbReference type="ARBA" id="ARBA00022723"/>
    </source>
</evidence>
<keyword evidence="5" id="KW-1133">Transmembrane helix</keyword>
<dbReference type="Pfam" id="PF13435">
    <property type="entry name" value="Cytochrome_C554"/>
    <property type="match status" value="1"/>
</dbReference>
<dbReference type="AlphaFoldDB" id="A0A4R3J9C3"/>
<keyword evidence="5" id="KW-0812">Transmembrane</keyword>
<evidence type="ECO:0000256" key="3">
    <source>
        <dbReference type="ARBA" id="ARBA00023004"/>
    </source>
</evidence>
<keyword evidence="5" id="KW-0472">Membrane</keyword>
<evidence type="ECO:0000256" key="5">
    <source>
        <dbReference type="SAM" id="Phobius"/>
    </source>
</evidence>
<dbReference type="PIRSF" id="PIRSF039014">
    <property type="entry name" value="OTR_cyc"/>
    <property type="match status" value="1"/>
</dbReference>
<dbReference type="Proteomes" id="UP000295304">
    <property type="component" value="Unassembled WGS sequence"/>
</dbReference>
<organism evidence="7 8">
    <name type="scientific">Varunaivibrio sulfuroxidans</name>
    <dbReference type="NCBI Taxonomy" id="1773489"/>
    <lineage>
        <taxon>Bacteria</taxon>
        <taxon>Pseudomonadati</taxon>
        <taxon>Pseudomonadota</taxon>
        <taxon>Alphaproteobacteria</taxon>
        <taxon>Rhodospirillales</taxon>
        <taxon>Magnetovibrionaceae</taxon>
        <taxon>Varunaivibrio</taxon>
    </lineage>
</organism>
<keyword evidence="4" id="KW-0349">Heme</keyword>
<evidence type="ECO:0000259" key="6">
    <source>
        <dbReference type="PROSITE" id="PS51007"/>
    </source>
</evidence>
<keyword evidence="2" id="KW-0732">Signal</keyword>
<reference evidence="7 8" key="1">
    <citation type="submission" date="2019-03" db="EMBL/GenBank/DDBJ databases">
        <title>Genomic Encyclopedia of Type Strains, Phase IV (KMG-IV): sequencing the most valuable type-strain genomes for metagenomic binning, comparative biology and taxonomic classification.</title>
        <authorList>
            <person name="Goeker M."/>
        </authorList>
    </citation>
    <scope>NUCLEOTIDE SEQUENCE [LARGE SCALE GENOMIC DNA]</scope>
    <source>
        <strain evidence="7 8">DSM 101688</strain>
    </source>
</reference>
<feature type="transmembrane region" description="Helical" evidence="5">
    <location>
        <begin position="533"/>
        <end position="554"/>
    </location>
</feature>
<evidence type="ECO:0000313" key="8">
    <source>
        <dbReference type="Proteomes" id="UP000295304"/>
    </source>
</evidence>
<dbReference type="InterPro" id="IPR009056">
    <property type="entry name" value="Cyt_c-like_dom"/>
</dbReference>
<evidence type="ECO:0000256" key="2">
    <source>
        <dbReference type="ARBA" id="ARBA00022729"/>
    </source>
</evidence>
<dbReference type="PANTHER" id="PTHR35038">
    <property type="entry name" value="DISSIMILATORY SULFITE REDUCTASE SIRA"/>
    <property type="match status" value="1"/>
</dbReference>
<dbReference type="InterPro" id="IPR051829">
    <property type="entry name" value="Multiheme_Cytochr_ET"/>
</dbReference>
<dbReference type="NCBIfam" id="TIGR04315">
    <property type="entry name" value="octaheme_Shew"/>
    <property type="match status" value="1"/>
</dbReference>
<dbReference type="GO" id="GO:0009055">
    <property type="term" value="F:electron transfer activity"/>
    <property type="evidence" value="ECO:0007669"/>
    <property type="project" value="InterPro"/>
</dbReference>
<dbReference type="InterPro" id="IPR036280">
    <property type="entry name" value="Multihaem_cyt_sf"/>
</dbReference>
<feature type="domain" description="Cytochrome c" evidence="6">
    <location>
        <begin position="277"/>
        <end position="416"/>
    </location>
</feature>
<evidence type="ECO:0000256" key="4">
    <source>
        <dbReference type="PROSITE-ProRule" id="PRU00433"/>
    </source>
</evidence>
<keyword evidence="8" id="KW-1185">Reference proteome</keyword>
<dbReference type="Pfam" id="PF11783">
    <property type="entry name" value="Cytochrome_cB"/>
    <property type="match status" value="1"/>
</dbReference>
<keyword evidence="1 4" id="KW-0479">Metal-binding</keyword>
<proteinExistence type="predicted"/>
<dbReference type="SUPFAM" id="SSF48695">
    <property type="entry name" value="Multiheme cytochromes"/>
    <property type="match status" value="1"/>
</dbReference>
<protein>
    <submittedName>
        <fullName evidence="7">Octaheme c-type cytochrome (Tetrathionate reductase family)</fullName>
    </submittedName>
</protein>
<gene>
    <name evidence="7" type="ORF">EDD55_10595</name>
</gene>
<keyword evidence="3 4" id="KW-0408">Iron</keyword>
<dbReference type="GO" id="GO:0020037">
    <property type="term" value="F:heme binding"/>
    <property type="evidence" value="ECO:0007669"/>
    <property type="project" value="InterPro"/>
</dbReference>
<dbReference type="PROSITE" id="PS51007">
    <property type="entry name" value="CYTC"/>
    <property type="match status" value="1"/>
</dbReference>
<evidence type="ECO:0000313" key="7">
    <source>
        <dbReference type="EMBL" id="TCS62549.1"/>
    </source>
</evidence>
<dbReference type="EMBL" id="SLZW01000005">
    <property type="protein sequence ID" value="TCS62549.1"/>
    <property type="molecule type" value="Genomic_DNA"/>
</dbReference>
<name>A0A4R3J9C3_9PROT</name>
<dbReference type="GO" id="GO:0046872">
    <property type="term" value="F:metal ion binding"/>
    <property type="evidence" value="ECO:0007669"/>
    <property type="project" value="UniProtKB-KW"/>
</dbReference>